<dbReference type="Proteomes" id="UP000324800">
    <property type="component" value="Unassembled WGS sequence"/>
</dbReference>
<proteinExistence type="predicted"/>
<evidence type="ECO:0000313" key="2">
    <source>
        <dbReference type="Proteomes" id="UP000324800"/>
    </source>
</evidence>
<dbReference type="SUPFAM" id="SSF50978">
    <property type="entry name" value="WD40 repeat-like"/>
    <property type="match status" value="1"/>
</dbReference>
<dbReference type="InterPro" id="IPR015943">
    <property type="entry name" value="WD40/YVTN_repeat-like_dom_sf"/>
</dbReference>
<dbReference type="Gene3D" id="2.130.10.10">
    <property type="entry name" value="YVTN repeat-like/Quinoprotein amine dehydrogenase"/>
    <property type="match status" value="1"/>
</dbReference>
<reference evidence="1 2" key="1">
    <citation type="submission" date="2019-03" db="EMBL/GenBank/DDBJ databases">
        <title>Single cell metagenomics reveals metabolic interactions within the superorganism composed of flagellate Streblomastix strix and complex community of Bacteroidetes bacteria on its surface.</title>
        <authorList>
            <person name="Treitli S.C."/>
            <person name="Kolisko M."/>
            <person name="Husnik F."/>
            <person name="Keeling P."/>
            <person name="Hampl V."/>
        </authorList>
    </citation>
    <scope>NUCLEOTIDE SEQUENCE [LARGE SCALE GENOMIC DNA]</scope>
    <source>
        <strain evidence="1">ST1C</strain>
    </source>
</reference>
<accession>A0A5J4WQP3</accession>
<protein>
    <submittedName>
        <fullName evidence="1">Uncharacterized protein</fullName>
    </submittedName>
</protein>
<dbReference type="InterPro" id="IPR036322">
    <property type="entry name" value="WD40_repeat_dom_sf"/>
</dbReference>
<name>A0A5J4WQP3_9EUKA</name>
<dbReference type="EMBL" id="SNRW01001348">
    <property type="protein sequence ID" value="KAA6396755.1"/>
    <property type="molecule type" value="Genomic_DNA"/>
</dbReference>
<evidence type="ECO:0000313" key="1">
    <source>
        <dbReference type="EMBL" id="KAA6396755.1"/>
    </source>
</evidence>
<dbReference type="AlphaFoldDB" id="A0A5J4WQP3"/>
<organism evidence="1 2">
    <name type="scientific">Streblomastix strix</name>
    <dbReference type="NCBI Taxonomy" id="222440"/>
    <lineage>
        <taxon>Eukaryota</taxon>
        <taxon>Metamonada</taxon>
        <taxon>Preaxostyla</taxon>
        <taxon>Oxymonadida</taxon>
        <taxon>Streblomastigidae</taxon>
        <taxon>Streblomastix</taxon>
    </lineage>
</organism>
<sequence length="369" mass="40860">MSLLIPQQRSFAFFAPPRLRAIYNRSGQVIPFDGVTCMVGHRGLLFCGCQDGTVLIIQKDGGELIGTSRKLHDKPILFLTIAKAREMLLTFAEDKISHNICVFFWTIQQLFLHNLNPTEKLPTLTAVACSPSATQVALGFNTGETVLVSPENSKKNKRDYVQILAADGLAPGNVPRGWIQDHGNEGTGGSMVLNITPQSTPQPAVTALFFAEDKNFALNQPEQTKNTKNAPITLQSSIKEVPLALFIANHVCVRAIPTTNPFPHKRPWPSVVDRDGMIQPDQGWGNQQGSDFIVAGRQGIRTLMFQFQGLDQDLGMKRIKVALIQIVLNLPVNNKATTKMMNNPDNHRKIQITHKTSLLAKLSLYKMIF</sequence>
<gene>
    <name evidence="1" type="ORF">EZS28_007719</name>
</gene>
<comment type="caution">
    <text evidence="1">The sequence shown here is derived from an EMBL/GenBank/DDBJ whole genome shotgun (WGS) entry which is preliminary data.</text>
</comment>